<organism evidence="3 4">
    <name type="scientific">Paramormyrops kingsleyae</name>
    <dbReference type="NCBI Taxonomy" id="1676925"/>
    <lineage>
        <taxon>Eukaryota</taxon>
        <taxon>Metazoa</taxon>
        <taxon>Chordata</taxon>
        <taxon>Craniata</taxon>
        <taxon>Vertebrata</taxon>
        <taxon>Euteleostomi</taxon>
        <taxon>Actinopterygii</taxon>
        <taxon>Neopterygii</taxon>
        <taxon>Teleostei</taxon>
        <taxon>Osteoglossocephala</taxon>
        <taxon>Osteoglossomorpha</taxon>
        <taxon>Osteoglossiformes</taxon>
        <taxon>Mormyridae</taxon>
        <taxon>Paramormyrops</taxon>
    </lineage>
</organism>
<sequence length="271" mass="30635">MYYIDRHPRKQVSCYFFSCSDDMSHNGDVARSSEAGAGLGHVLQYSKETQEMLKLMMKESKLTNFQQRQITSQLKKGGALPLTCTLTSLAPAAHPKPMVNEPSSLPVKPQKRSATICRSGDNYVREKFRPSAIRDLEMEKRRLQGIFAMGKEEEPKTIHFQDFPVDRGAEKEVDRFQDVLDEIEDRRQFLEEMAALGRGKCFQNIINTEISQVTTHAGIAVDLLWICVPTCLMNTHSAIHKQPNGHMAMAISITWFKCLSSGKALNNIQID</sequence>
<feature type="region of interest" description="Disordered" evidence="2">
    <location>
        <begin position="93"/>
        <end position="112"/>
    </location>
</feature>
<reference evidence="3" key="1">
    <citation type="submission" date="2025-08" db="UniProtKB">
        <authorList>
            <consortium name="Ensembl"/>
        </authorList>
    </citation>
    <scope>IDENTIFICATION</scope>
</reference>
<dbReference type="InterPro" id="IPR007914">
    <property type="entry name" value="UPF0193"/>
</dbReference>
<dbReference type="PANTHER" id="PTHR28348">
    <property type="entry name" value="UPF0193 PROTEIN EVG1"/>
    <property type="match status" value="1"/>
</dbReference>
<dbReference type="PANTHER" id="PTHR28348:SF1">
    <property type="entry name" value="UPF0193 PROTEIN EVG1"/>
    <property type="match status" value="1"/>
</dbReference>
<proteinExistence type="predicted"/>
<name>A0A3B3RDX9_9TELE</name>
<feature type="coiled-coil region" evidence="1">
    <location>
        <begin position="166"/>
        <end position="193"/>
    </location>
</feature>
<protein>
    <submittedName>
        <fullName evidence="3">Si:dkey-43k4.3</fullName>
    </submittedName>
</protein>
<evidence type="ECO:0000256" key="2">
    <source>
        <dbReference type="SAM" id="MobiDB-lite"/>
    </source>
</evidence>
<dbReference type="STRING" id="1676925.ENSPKIP00000015881"/>
<evidence type="ECO:0000256" key="1">
    <source>
        <dbReference type="SAM" id="Coils"/>
    </source>
</evidence>
<evidence type="ECO:0000313" key="3">
    <source>
        <dbReference type="Ensembl" id="ENSPKIP00000015881.1"/>
    </source>
</evidence>
<dbReference type="Proteomes" id="UP000261540">
    <property type="component" value="Unplaced"/>
</dbReference>
<dbReference type="Ensembl" id="ENSPKIT00000040357.1">
    <property type="protein sequence ID" value="ENSPKIP00000015881.1"/>
    <property type="gene ID" value="ENSPKIG00000002426.1"/>
</dbReference>
<dbReference type="GeneTree" id="ENSGT00390000010231"/>
<accession>A0A3B3RDX9</accession>
<evidence type="ECO:0000313" key="4">
    <source>
        <dbReference type="Proteomes" id="UP000261540"/>
    </source>
</evidence>
<keyword evidence="4" id="KW-1185">Reference proteome</keyword>
<reference evidence="3" key="2">
    <citation type="submission" date="2025-09" db="UniProtKB">
        <authorList>
            <consortium name="Ensembl"/>
        </authorList>
    </citation>
    <scope>IDENTIFICATION</scope>
</reference>
<dbReference type="Pfam" id="PF05250">
    <property type="entry name" value="UPF0193"/>
    <property type="match status" value="1"/>
</dbReference>
<keyword evidence="1" id="KW-0175">Coiled coil</keyword>
<dbReference type="AlphaFoldDB" id="A0A3B3RDX9"/>